<organism evidence="3 4">
    <name type="scientific">Ralstonia flaminis</name>
    <dbReference type="NCBI Taxonomy" id="3058597"/>
    <lineage>
        <taxon>Bacteria</taxon>
        <taxon>Pseudomonadati</taxon>
        <taxon>Pseudomonadota</taxon>
        <taxon>Betaproteobacteria</taxon>
        <taxon>Burkholderiales</taxon>
        <taxon>Burkholderiaceae</taxon>
        <taxon>Ralstonia</taxon>
    </lineage>
</organism>
<comment type="similarity">
    <text evidence="1">Belongs to the aldolase class II family.</text>
</comment>
<evidence type="ECO:0000256" key="1">
    <source>
        <dbReference type="ARBA" id="ARBA00037961"/>
    </source>
</evidence>
<protein>
    <recommendedName>
        <fullName evidence="2">Class II aldolase/adducin N-terminal domain-containing protein</fullName>
    </recommendedName>
</protein>
<dbReference type="Pfam" id="PF00596">
    <property type="entry name" value="Aldolase_II"/>
    <property type="match status" value="1"/>
</dbReference>
<dbReference type="PANTHER" id="PTHR10672">
    <property type="entry name" value="ADDUCIN"/>
    <property type="match status" value="1"/>
</dbReference>
<dbReference type="SMART" id="SM01007">
    <property type="entry name" value="Aldolase_II"/>
    <property type="match status" value="1"/>
</dbReference>
<sequence>MSTSIRIPMEAQHVSLHTRRPAAFSDVEWQVRTDLAALYRLIDHFRMTDMIDTHITARLPDENGRPTFLINRYGVLFGEMRASDLVKIDLDGNVIDERADADPEHYAVNAAGFTIHSAIHAARDDLHFVVHTHTAAGIAVSAQEHGLLPISQHALKFYGKLAYHDYEGIALDLGERERLVHDFGQHKAMILRNHGLLAGGNTAADAFHEIYFLERACQAQIQALAGGTPLRFPPEAVRQRTAAQFNREESPVIARRAWLAALRLIDTSRSDYRS</sequence>
<keyword evidence="4" id="KW-1185">Reference proteome</keyword>
<proteinExistence type="inferred from homology"/>
<dbReference type="InterPro" id="IPR051017">
    <property type="entry name" value="Aldolase-II_Adducin_sf"/>
</dbReference>
<evidence type="ECO:0000313" key="4">
    <source>
        <dbReference type="Proteomes" id="UP001189757"/>
    </source>
</evidence>
<name>A0ABN9JP33_9RALS</name>
<accession>A0ABN9JP33</accession>
<dbReference type="NCBIfam" id="NF005451">
    <property type="entry name" value="PRK07044.1"/>
    <property type="match status" value="1"/>
</dbReference>
<comment type="caution">
    <text evidence="3">The sequence shown here is derived from an EMBL/GenBank/DDBJ whole genome shotgun (WGS) entry which is preliminary data.</text>
</comment>
<dbReference type="Gene3D" id="3.40.225.10">
    <property type="entry name" value="Class II aldolase/adducin N-terminal domain"/>
    <property type="match status" value="1"/>
</dbReference>
<feature type="domain" description="Class II aldolase/adducin N-terminal" evidence="2">
    <location>
        <begin position="33"/>
        <end position="221"/>
    </location>
</feature>
<dbReference type="SUPFAM" id="SSF53639">
    <property type="entry name" value="AraD/HMP-PK domain-like"/>
    <property type="match status" value="1"/>
</dbReference>
<dbReference type="InterPro" id="IPR001303">
    <property type="entry name" value="Aldolase_II/adducin_N"/>
</dbReference>
<dbReference type="PANTHER" id="PTHR10672:SF3">
    <property type="entry name" value="PROTEIN HU-LI TAI SHAO"/>
    <property type="match status" value="1"/>
</dbReference>
<dbReference type="InterPro" id="IPR036409">
    <property type="entry name" value="Aldolase_II/adducin_N_sf"/>
</dbReference>
<evidence type="ECO:0000259" key="2">
    <source>
        <dbReference type="SMART" id="SM01007"/>
    </source>
</evidence>
<dbReference type="Proteomes" id="UP001189757">
    <property type="component" value="Unassembled WGS sequence"/>
</dbReference>
<gene>
    <name evidence="3" type="ORF">LMG18101_04007</name>
</gene>
<dbReference type="EMBL" id="CATZLL010000014">
    <property type="protein sequence ID" value="CAJ0819612.1"/>
    <property type="molecule type" value="Genomic_DNA"/>
</dbReference>
<evidence type="ECO:0000313" key="3">
    <source>
        <dbReference type="EMBL" id="CAJ0819612.1"/>
    </source>
</evidence>
<reference evidence="3 4" key="1">
    <citation type="submission" date="2023-07" db="EMBL/GenBank/DDBJ databases">
        <authorList>
            <person name="Peeters C."/>
        </authorList>
    </citation>
    <scope>NUCLEOTIDE SEQUENCE [LARGE SCALE GENOMIC DNA]</scope>
    <source>
        <strain evidence="3 4">LMG 18101</strain>
    </source>
</reference>